<dbReference type="NCBIfam" id="TIGR02907">
    <property type="entry name" value="spore_VI_D"/>
    <property type="match status" value="1"/>
</dbReference>
<dbReference type="Pfam" id="PF20918">
    <property type="entry name" value="SPOCS_spoVID-N"/>
    <property type="match status" value="1"/>
</dbReference>
<reference evidence="4" key="1">
    <citation type="submission" date="2016-10" db="EMBL/GenBank/DDBJ databases">
        <authorList>
            <person name="Varghese N."/>
            <person name="Submissions S."/>
        </authorList>
    </citation>
    <scope>NUCLEOTIDE SEQUENCE [LARGE SCALE GENOMIC DNA]</scope>
    <source>
        <strain evidence="4">IBRC-M10078</strain>
    </source>
</reference>
<feature type="domain" description="LysM" evidence="2">
    <location>
        <begin position="417"/>
        <end position="461"/>
    </location>
</feature>
<evidence type="ECO:0000256" key="1">
    <source>
        <dbReference type="SAM" id="MobiDB-lite"/>
    </source>
</evidence>
<feature type="compositionally biased region" description="Basic and acidic residues" evidence="1">
    <location>
        <begin position="376"/>
        <end position="394"/>
    </location>
</feature>
<feature type="region of interest" description="Disordered" evidence="1">
    <location>
        <begin position="358"/>
        <end position="394"/>
    </location>
</feature>
<evidence type="ECO:0000313" key="3">
    <source>
        <dbReference type="EMBL" id="SDO96536.1"/>
    </source>
</evidence>
<organism evidence="3 4">
    <name type="scientific">Litchfieldia salsa</name>
    <dbReference type="NCBI Taxonomy" id="930152"/>
    <lineage>
        <taxon>Bacteria</taxon>
        <taxon>Bacillati</taxon>
        <taxon>Bacillota</taxon>
        <taxon>Bacilli</taxon>
        <taxon>Bacillales</taxon>
        <taxon>Bacillaceae</taxon>
        <taxon>Litchfieldia</taxon>
    </lineage>
</organism>
<dbReference type="SMART" id="SM00257">
    <property type="entry name" value="LysM"/>
    <property type="match status" value="1"/>
</dbReference>
<protein>
    <submittedName>
        <fullName evidence="3">Stage VI sporulation protein D</fullName>
    </submittedName>
</protein>
<feature type="region of interest" description="Disordered" evidence="1">
    <location>
        <begin position="298"/>
        <end position="322"/>
    </location>
</feature>
<dbReference type="Pfam" id="PF01476">
    <property type="entry name" value="LysM"/>
    <property type="match status" value="1"/>
</dbReference>
<keyword evidence="4" id="KW-1185">Reference proteome</keyword>
<dbReference type="InterPro" id="IPR036779">
    <property type="entry name" value="LysM_dom_sf"/>
</dbReference>
<evidence type="ECO:0000259" key="2">
    <source>
        <dbReference type="PROSITE" id="PS51782"/>
    </source>
</evidence>
<dbReference type="RefSeq" id="WP_175490135.1">
    <property type="nucleotide sequence ID" value="NZ_FNJU01000001.1"/>
</dbReference>
<proteinExistence type="predicted"/>
<name>A0A1H0NVJ0_9BACI</name>
<dbReference type="InterPro" id="IPR014256">
    <property type="entry name" value="Spore_VI_D"/>
</dbReference>
<sequence length="465" mass="53042">MTSENKSYLRFSVEESVWFQKGQEVSELVSIALDPNIVIQEHDQYVSIRGALQLTGEYRIDETASEEDERDFTSVRIVNEVITREDGVSELTHNFPVDITIPKNRIQNMDDVYVAIESFDYELPKRGCLELVADLSISGIYGSQQSVPSVEDSQEEIEPIELNYPSSYSPERDEEVVEAVTEEPPVEEVEEEVVNAVEEQPVKEVEQEQELELAFRGGKEDQLESPPEINFNSAESPEENDLSPRALVNEQDSESGEVETVNMNLYAVPDHSIEESEEDLYTPFEVEARKEIYSADQETEVLQTEESNLDESVPEVLNNMEPEEVIEEVIEPVTEIEPEPEPEPEPVKQPQLQVELKGRPEGNYNFGTVSNRRARSAVEEQEKAEQGEEAPAKRNENALYLTKIFTREHEEDFTKMKICIAQHNDSLETISERYEVSVQSLLRVNQLTEDNHINDGQLLYIPVPK</sequence>
<dbReference type="AlphaFoldDB" id="A0A1H0NVJ0"/>
<evidence type="ECO:0000313" key="4">
    <source>
        <dbReference type="Proteomes" id="UP000199159"/>
    </source>
</evidence>
<dbReference type="STRING" id="930152.SAMN05216565_10132"/>
<dbReference type="InterPro" id="IPR048862">
    <property type="entry name" value="SPOCS_spoVID_N"/>
</dbReference>
<feature type="region of interest" description="Disordered" evidence="1">
    <location>
        <begin position="202"/>
        <end position="259"/>
    </location>
</feature>
<dbReference type="InterPro" id="IPR018392">
    <property type="entry name" value="LysM"/>
</dbReference>
<dbReference type="SUPFAM" id="SSF54106">
    <property type="entry name" value="LysM domain"/>
    <property type="match status" value="1"/>
</dbReference>
<dbReference type="Gene3D" id="3.10.350.10">
    <property type="entry name" value="LysM domain"/>
    <property type="match status" value="1"/>
</dbReference>
<dbReference type="EMBL" id="FNJU01000001">
    <property type="protein sequence ID" value="SDO96536.1"/>
    <property type="molecule type" value="Genomic_DNA"/>
</dbReference>
<dbReference type="PROSITE" id="PS51782">
    <property type="entry name" value="LYSM"/>
    <property type="match status" value="1"/>
</dbReference>
<dbReference type="Proteomes" id="UP000199159">
    <property type="component" value="Unassembled WGS sequence"/>
</dbReference>
<dbReference type="CDD" id="cd00118">
    <property type="entry name" value="LysM"/>
    <property type="match status" value="1"/>
</dbReference>
<accession>A0A1H0NVJ0</accession>
<gene>
    <name evidence="3" type="ORF">SAMN05216565_10132</name>
</gene>